<name>A0AAJ1U687_9ACTN</name>
<organism evidence="2 3">
    <name type="scientific">Nocardioides zeae</name>
    <dbReference type="NCBI Taxonomy" id="1457234"/>
    <lineage>
        <taxon>Bacteria</taxon>
        <taxon>Bacillati</taxon>
        <taxon>Actinomycetota</taxon>
        <taxon>Actinomycetes</taxon>
        <taxon>Propionibacteriales</taxon>
        <taxon>Nocardioidaceae</taxon>
        <taxon>Nocardioides</taxon>
    </lineage>
</organism>
<dbReference type="EMBL" id="JAUTAN010000001">
    <property type="protein sequence ID" value="MDQ1106323.1"/>
    <property type="molecule type" value="Genomic_DNA"/>
</dbReference>
<reference evidence="2" key="1">
    <citation type="submission" date="2023-07" db="EMBL/GenBank/DDBJ databases">
        <title>Functional and genomic diversity of the sorghum phyllosphere microbiome.</title>
        <authorList>
            <person name="Shade A."/>
        </authorList>
    </citation>
    <scope>NUCLEOTIDE SEQUENCE</scope>
    <source>
        <strain evidence="2">SORGH_AS_1067</strain>
    </source>
</reference>
<accession>A0AAJ1U687</accession>
<keyword evidence="1" id="KW-0812">Transmembrane</keyword>
<gene>
    <name evidence="2" type="ORF">QE405_003607</name>
</gene>
<feature type="transmembrane region" description="Helical" evidence="1">
    <location>
        <begin position="34"/>
        <end position="58"/>
    </location>
</feature>
<protein>
    <submittedName>
        <fullName evidence="2">Uncharacterized protein</fullName>
    </submittedName>
</protein>
<keyword evidence="1" id="KW-0472">Membrane</keyword>
<feature type="transmembrane region" description="Helical" evidence="1">
    <location>
        <begin position="125"/>
        <end position="143"/>
    </location>
</feature>
<evidence type="ECO:0000313" key="2">
    <source>
        <dbReference type="EMBL" id="MDQ1106323.1"/>
    </source>
</evidence>
<evidence type="ECO:0000313" key="3">
    <source>
        <dbReference type="Proteomes" id="UP001239215"/>
    </source>
</evidence>
<evidence type="ECO:0000256" key="1">
    <source>
        <dbReference type="SAM" id="Phobius"/>
    </source>
</evidence>
<dbReference type="RefSeq" id="WP_307203403.1">
    <property type="nucleotide sequence ID" value="NZ_JAUTAN010000001.1"/>
</dbReference>
<dbReference type="AlphaFoldDB" id="A0AAJ1U687"/>
<comment type="caution">
    <text evidence="2">The sequence shown here is derived from an EMBL/GenBank/DDBJ whole genome shotgun (WGS) entry which is preliminary data.</text>
</comment>
<dbReference type="Proteomes" id="UP001239215">
    <property type="component" value="Unassembled WGS sequence"/>
</dbReference>
<proteinExistence type="predicted"/>
<sequence>MTGIDVPSGPPPYVPPALPPASFKASNRRRSGGILSAISLALAAVLLVGSLLAAKWVVEEAPGGRASGYQDVASTSSYEFYGGDAYTGIQNTAADTEHTVANATNALGEVARAQASAANDRWEHLWAALAILLVVIGAANFVLSLQRFAAHRASAAV</sequence>
<keyword evidence="1" id="KW-1133">Transmembrane helix</keyword>